<keyword evidence="3" id="KW-0975">Bacterial flagellum</keyword>
<reference evidence="5 6" key="1">
    <citation type="submission" date="2020-08" db="EMBL/GenBank/DDBJ databases">
        <title>Genomic Encyclopedia of Type Strains, Phase IV (KMG-IV): sequencing the most valuable type-strain genomes for metagenomic binning, comparative biology and taxonomic classification.</title>
        <authorList>
            <person name="Goeker M."/>
        </authorList>
    </citation>
    <scope>NUCLEOTIDE SEQUENCE [LARGE SCALE GENOMIC DNA]</scope>
    <source>
        <strain evidence="5 6">DSM 7050</strain>
    </source>
</reference>
<organism evidence="5 6">
    <name type="scientific">Aminobacter niigataensis</name>
    <dbReference type="NCBI Taxonomy" id="83265"/>
    <lineage>
        <taxon>Bacteria</taxon>
        <taxon>Pseudomonadati</taxon>
        <taxon>Pseudomonadota</taxon>
        <taxon>Alphaproteobacteria</taxon>
        <taxon>Hyphomicrobiales</taxon>
        <taxon>Phyllobacteriaceae</taxon>
        <taxon>Aminobacter</taxon>
    </lineage>
</organism>
<dbReference type="PANTHER" id="PTHR42792:SF2">
    <property type="entry name" value="FLAGELLIN"/>
    <property type="match status" value="1"/>
</dbReference>
<keyword evidence="6" id="KW-1185">Reference proteome</keyword>
<feature type="domain" description="Flagellin C-terminal" evidence="4">
    <location>
        <begin position="261"/>
        <end position="344"/>
    </location>
</feature>
<gene>
    <name evidence="5" type="ORF">GGQ99_000286</name>
</gene>
<sequence length="345" mass="36102">MGFQDFGFTGAVAIGDTEAIRFTLTLDEGLHAAGQTFDVVIDKALVSAELGTTDGQINTIAEMQRVLEAALNDAGAPAVVSIAGSRFAIRSEELTGESGSSVSVALTETIGGQAAGLENPLAGNIRDSYATTGLLFAGPFRVHNDVEFSFEIEVSGNTPVRITIDRAMVDVALGTTDGIVADPDQLAVLLDHALDGQGINVVATSNFVRLLIDDTVHPNAGARSTIALRDVADNVGILPDFDLMDVDVSAPSANLDNYISGLDGMLKKVMTAASELGALKKSLNLQADFAKSLSDSLSRGVGQLVDANMDKASTRLTALQTQQQLAIQSLQIANANPQSILQLFR</sequence>
<dbReference type="Gene3D" id="1.20.1330.10">
    <property type="entry name" value="f41 fragment of flagellin, N-terminal domain"/>
    <property type="match status" value="1"/>
</dbReference>
<evidence type="ECO:0000313" key="5">
    <source>
        <dbReference type="EMBL" id="MBB4648564.1"/>
    </source>
</evidence>
<accession>A0ABR6KVL1</accession>
<comment type="similarity">
    <text evidence="2">Belongs to the bacterial flagellin family.</text>
</comment>
<dbReference type="InterPro" id="IPR001492">
    <property type="entry name" value="Flagellin"/>
</dbReference>
<dbReference type="Pfam" id="PF00700">
    <property type="entry name" value="Flagellin_C"/>
    <property type="match status" value="1"/>
</dbReference>
<evidence type="ECO:0000313" key="6">
    <source>
        <dbReference type="Proteomes" id="UP000539538"/>
    </source>
</evidence>
<comment type="caution">
    <text evidence="5">The sequence shown here is derived from an EMBL/GenBank/DDBJ whole genome shotgun (WGS) entry which is preliminary data.</text>
</comment>
<evidence type="ECO:0000256" key="1">
    <source>
        <dbReference type="ARBA" id="ARBA00004365"/>
    </source>
</evidence>
<dbReference type="RefSeq" id="WP_183260156.1">
    <property type="nucleotide sequence ID" value="NZ_BAAAVZ010000008.1"/>
</dbReference>
<dbReference type="Proteomes" id="UP000539538">
    <property type="component" value="Unassembled WGS sequence"/>
</dbReference>
<dbReference type="InterPro" id="IPR046358">
    <property type="entry name" value="Flagellin_C"/>
</dbReference>
<protein>
    <submittedName>
        <fullName evidence="5">Flagellin-like hook-associated protein FlgL</fullName>
    </submittedName>
</protein>
<evidence type="ECO:0000256" key="2">
    <source>
        <dbReference type="ARBA" id="ARBA00005709"/>
    </source>
</evidence>
<dbReference type="PANTHER" id="PTHR42792">
    <property type="entry name" value="FLAGELLIN"/>
    <property type="match status" value="1"/>
</dbReference>
<dbReference type="EMBL" id="JACHOT010000001">
    <property type="protein sequence ID" value="MBB4648564.1"/>
    <property type="molecule type" value="Genomic_DNA"/>
</dbReference>
<proteinExistence type="inferred from homology"/>
<dbReference type="SUPFAM" id="SSF64518">
    <property type="entry name" value="Phase 1 flagellin"/>
    <property type="match status" value="1"/>
</dbReference>
<comment type="subcellular location">
    <subcellularLocation>
        <location evidence="1">Bacterial flagellum</location>
    </subcellularLocation>
</comment>
<name>A0ABR6KVL1_9HYPH</name>
<evidence type="ECO:0000256" key="3">
    <source>
        <dbReference type="ARBA" id="ARBA00023143"/>
    </source>
</evidence>
<evidence type="ECO:0000259" key="4">
    <source>
        <dbReference type="Pfam" id="PF00700"/>
    </source>
</evidence>